<dbReference type="CDD" id="cd02968">
    <property type="entry name" value="SCO"/>
    <property type="match status" value="1"/>
</dbReference>
<sequence>MIYMKKVFLGFSIRILFFCLSLCFFFAGCKAGIEFSELPLGGDFSEKDKSGKMVSLKDFKEPVLLVFFGYTYCPDFCPNMLSKIKNAEQILDEKTKNSFRTVFISIDPLRDGPETVQKYVSFFLKNVSGFSFDQTTTNRLVKQYAAFVEETKDGTIDHSTYVYVLDANRKTRKLLKSTEDAETFAKTIEALSRNPVQSE</sequence>
<dbReference type="PROSITE" id="PS51257">
    <property type="entry name" value="PROKAR_LIPOPROTEIN"/>
    <property type="match status" value="1"/>
</dbReference>
<accession>A0ABM7UL25</accession>
<name>A0ABM7UL25_9LEPT</name>
<dbReference type="Proteomes" id="UP000245263">
    <property type="component" value="Chromosome 1"/>
</dbReference>
<dbReference type="PANTHER" id="PTHR12151">
    <property type="entry name" value="ELECTRON TRANSPORT PROTIN SCO1/SENC FAMILY MEMBER"/>
    <property type="match status" value="1"/>
</dbReference>
<evidence type="ECO:0000259" key="3">
    <source>
        <dbReference type="PROSITE" id="PS51352"/>
    </source>
</evidence>
<evidence type="ECO:0000313" key="5">
    <source>
        <dbReference type="Proteomes" id="UP000245263"/>
    </source>
</evidence>
<dbReference type="PANTHER" id="PTHR12151:SF25">
    <property type="entry name" value="LINALOOL DEHYDRATASE_ISOMERASE DOMAIN-CONTAINING PROTEIN"/>
    <property type="match status" value="1"/>
</dbReference>
<comment type="similarity">
    <text evidence="1">Belongs to the SCO1/2 family.</text>
</comment>
<reference evidence="4 5" key="1">
    <citation type="submission" date="2021-08" db="EMBL/GenBank/DDBJ databases">
        <title>Complete genome sequence of Leptospira kobayashii strain E30.</title>
        <authorList>
            <person name="Nakao R."/>
            <person name="Nakamura S."/>
            <person name="Masuzawa T."/>
            <person name="Koizumi N."/>
        </authorList>
    </citation>
    <scope>NUCLEOTIDE SEQUENCE [LARGE SCALE GENOMIC DNA]</scope>
    <source>
        <strain evidence="4 5">E30</strain>
    </source>
</reference>
<evidence type="ECO:0000256" key="2">
    <source>
        <dbReference type="ARBA" id="ARBA00023008"/>
    </source>
</evidence>
<dbReference type="Gene3D" id="3.40.30.10">
    <property type="entry name" value="Glutaredoxin"/>
    <property type="match status" value="1"/>
</dbReference>
<dbReference type="EMBL" id="AP025028">
    <property type="protein sequence ID" value="BDA79630.1"/>
    <property type="molecule type" value="Genomic_DNA"/>
</dbReference>
<dbReference type="Pfam" id="PF02630">
    <property type="entry name" value="SCO1-SenC"/>
    <property type="match status" value="1"/>
</dbReference>
<feature type="domain" description="Thioredoxin" evidence="3">
    <location>
        <begin position="35"/>
        <end position="193"/>
    </location>
</feature>
<keyword evidence="2" id="KW-0186">Copper</keyword>
<organism evidence="4 5">
    <name type="scientific">Leptospira kobayashii</name>
    <dbReference type="NCBI Taxonomy" id="1917830"/>
    <lineage>
        <taxon>Bacteria</taxon>
        <taxon>Pseudomonadati</taxon>
        <taxon>Spirochaetota</taxon>
        <taxon>Spirochaetia</taxon>
        <taxon>Leptospirales</taxon>
        <taxon>Leptospiraceae</taxon>
        <taxon>Leptospira</taxon>
    </lineage>
</organism>
<dbReference type="PROSITE" id="PS51352">
    <property type="entry name" value="THIOREDOXIN_2"/>
    <property type="match status" value="1"/>
</dbReference>
<evidence type="ECO:0000313" key="4">
    <source>
        <dbReference type="EMBL" id="BDA79630.1"/>
    </source>
</evidence>
<dbReference type="InterPro" id="IPR003782">
    <property type="entry name" value="SCO1/SenC"/>
</dbReference>
<proteinExistence type="inferred from homology"/>
<evidence type="ECO:0000256" key="1">
    <source>
        <dbReference type="ARBA" id="ARBA00010996"/>
    </source>
</evidence>
<protein>
    <recommendedName>
        <fullName evidence="3">Thioredoxin domain-containing protein</fullName>
    </recommendedName>
</protein>
<gene>
    <name evidence="4" type="ORF">LPTSP3_g25600</name>
</gene>
<dbReference type="SUPFAM" id="SSF52833">
    <property type="entry name" value="Thioredoxin-like"/>
    <property type="match status" value="1"/>
</dbReference>
<dbReference type="InterPro" id="IPR013766">
    <property type="entry name" value="Thioredoxin_domain"/>
</dbReference>
<dbReference type="InterPro" id="IPR036249">
    <property type="entry name" value="Thioredoxin-like_sf"/>
</dbReference>
<keyword evidence="5" id="KW-1185">Reference proteome</keyword>